<dbReference type="InterPro" id="IPR001128">
    <property type="entry name" value="Cyt_P450"/>
</dbReference>
<dbReference type="PRINTS" id="PR00385">
    <property type="entry name" value="P450"/>
</dbReference>
<proteinExistence type="inferred from homology"/>
<dbReference type="PANTHER" id="PTHR24287">
    <property type="entry name" value="P450, PUTATIVE (EUROFUNG)-RELATED"/>
    <property type="match status" value="1"/>
</dbReference>
<evidence type="ECO:0000256" key="2">
    <source>
        <dbReference type="ARBA" id="ARBA00010617"/>
    </source>
</evidence>
<sequence>MESFRSLSIVFPIILTFLLPPSITPDRISKIIVLGLLLWLGREIRIELQEYLNGRRARARGAWLAPRVHSKLPFGLSTILRQLRTVKTGTPGHAGNIFDKFPTGTQVIRRRELGNEIFITRNHLDANYVLTTAFARWGKSPRFKKAFSELLGEGIFTSDQRGLWSWHRALTRSEFTHERTANSTLNHVEEHASRIVVWLDQQASAQKTVNIQDVFSRFTLTVSTQQFLGHCVDSLNALCGDRPPEVGELDPTRFAKNYSNAQKYSVNGFFMPDILRWLREKIYGPNEAIECVLRVIETVVARATDKAFEELSDKYEDPANLLDRLRRSGCSAHLLRHELLNVMLAARDSTTSILTSCLYELARRDQLWGKLRAEVEGLREASFNFLEQVRKLKLLRAVINEALRLHPPVWFNIRHSFEDDVLPSGAFVPAGSDCHLMIREFQRDPEVWGKDAEDFVPERWLDGRRLEPSSYQPFSAGPRSCLGKEFAYIEVSIVLIRLLLAFSRVELAGPSTSNFKEFPGITLSVRGGLWVRFHK</sequence>
<comment type="cofactor">
    <cofactor evidence="1 8">
        <name>heme</name>
        <dbReference type="ChEBI" id="CHEBI:30413"/>
    </cofactor>
</comment>
<keyword evidence="5 9" id="KW-0560">Oxidoreductase</keyword>
<dbReference type="InterPro" id="IPR036396">
    <property type="entry name" value="Cyt_P450_sf"/>
</dbReference>
<keyword evidence="3 8" id="KW-0349">Heme</keyword>
<dbReference type="GO" id="GO:0004497">
    <property type="term" value="F:monooxygenase activity"/>
    <property type="evidence" value="ECO:0007669"/>
    <property type="project" value="UniProtKB-KW"/>
</dbReference>
<organism evidence="11 12">
    <name type="scientific">Cronartium quercuum f. sp. fusiforme G11</name>
    <dbReference type="NCBI Taxonomy" id="708437"/>
    <lineage>
        <taxon>Eukaryota</taxon>
        <taxon>Fungi</taxon>
        <taxon>Dikarya</taxon>
        <taxon>Basidiomycota</taxon>
        <taxon>Pucciniomycotina</taxon>
        <taxon>Pucciniomycetes</taxon>
        <taxon>Pucciniales</taxon>
        <taxon>Coleosporiaceae</taxon>
        <taxon>Cronartium</taxon>
    </lineage>
</organism>
<evidence type="ECO:0000256" key="9">
    <source>
        <dbReference type="RuleBase" id="RU000461"/>
    </source>
</evidence>
<evidence type="ECO:0000256" key="3">
    <source>
        <dbReference type="ARBA" id="ARBA00022617"/>
    </source>
</evidence>
<evidence type="ECO:0000313" key="11">
    <source>
        <dbReference type="EMBL" id="KAG0141972.1"/>
    </source>
</evidence>
<dbReference type="EMBL" id="MU167364">
    <property type="protein sequence ID" value="KAG0141972.1"/>
    <property type="molecule type" value="Genomic_DNA"/>
</dbReference>
<protein>
    <recommendedName>
        <fullName evidence="13">Cytochrome P450</fullName>
    </recommendedName>
</protein>
<comment type="similarity">
    <text evidence="2 9">Belongs to the cytochrome P450 family.</text>
</comment>
<evidence type="ECO:0000256" key="1">
    <source>
        <dbReference type="ARBA" id="ARBA00001971"/>
    </source>
</evidence>
<dbReference type="PRINTS" id="PR00465">
    <property type="entry name" value="EP450IV"/>
</dbReference>
<dbReference type="Gene3D" id="1.10.630.10">
    <property type="entry name" value="Cytochrome P450"/>
    <property type="match status" value="1"/>
</dbReference>
<evidence type="ECO:0008006" key="13">
    <source>
        <dbReference type="Google" id="ProtNLM"/>
    </source>
</evidence>
<keyword evidence="10" id="KW-0732">Signal</keyword>
<dbReference type="SUPFAM" id="SSF48264">
    <property type="entry name" value="Cytochrome P450"/>
    <property type="match status" value="1"/>
</dbReference>
<evidence type="ECO:0000256" key="4">
    <source>
        <dbReference type="ARBA" id="ARBA00022723"/>
    </source>
</evidence>
<dbReference type="AlphaFoldDB" id="A0A9P6NAE3"/>
<dbReference type="GO" id="GO:0016705">
    <property type="term" value="F:oxidoreductase activity, acting on paired donors, with incorporation or reduction of molecular oxygen"/>
    <property type="evidence" value="ECO:0007669"/>
    <property type="project" value="InterPro"/>
</dbReference>
<keyword evidence="4 8" id="KW-0479">Metal-binding</keyword>
<keyword evidence="6 8" id="KW-0408">Iron</keyword>
<accession>A0A9P6NAE3</accession>
<keyword evidence="7 9" id="KW-0503">Monooxygenase</keyword>
<evidence type="ECO:0000256" key="6">
    <source>
        <dbReference type="ARBA" id="ARBA00023004"/>
    </source>
</evidence>
<evidence type="ECO:0000256" key="10">
    <source>
        <dbReference type="SAM" id="SignalP"/>
    </source>
</evidence>
<dbReference type="OrthoDB" id="1470350at2759"/>
<dbReference type="PROSITE" id="PS00086">
    <property type="entry name" value="CYTOCHROME_P450"/>
    <property type="match status" value="1"/>
</dbReference>
<evidence type="ECO:0000256" key="5">
    <source>
        <dbReference type="ARBA" id="ARBA00023002"/>
    </source>
</evidence>
<dbReference type="GO" id="GO:0005506">
    <property type="term" value="F:iron ion binding"/>
    <property type="evidence" value="ECO:0007669"/>
    <property type="project" value="InterPro"/>
</dbReference>
<dbReference type="PANTHER" id="PTHR24287:SF1">
    <property type="entry name" value="P450, PUTATIVE (EUROFUNG)-RELATED"/>
    <property type="match status" value="1"/>
</dbReference>
<keyword evidence="12" id="KW-1185">Reference proteome</keyword>
<dbReference type="InterPro" id="IPR017972">
    <property type="entry name" value="Cyt_P450_CS"/>
</dbReference>
<dbReference type="InterPro" id="IPR047146">
    <property type="entry name" value="Cyt_P450_E_CYP52_fungi"/>
</dbReference>
<evidence type="ECO:0000256" key="7">
    <source>
        <dbReference type="ARBA" id="ARBA00023033"/>
    </source>
</evidence>
<dbReference type="Pfam" id="PF00067">
    <property type="entry name" value="p450"/>
    <property type="match status" value="1"/>
</dbReference>
<reference evidence="11" key="1">
    <citation type="submission" date="2013-11" db="EMBL/GenBank/DDBJ databases">
        <title>Genome sequence of the fusiform rust pathogen reveals effectors for host alternation and coevolution with pine.</title>
        <authorList>
            <consortium name="DOE Joint Genome Institute"/>
            <person name="Smith K."/>
            <person name="Pendleton A."/>
            <person name="Kubisiak T."/>
            <person name="Anderson C."/>
            <person name="Salamov A."/>
            <person name="Aerts A."/>
            <person name="Riley R."/>
            <person name="Clum A."/>
            <person name="Lindquist E."/>
            <person name="Ence D."/>
            <person name="Campbell M."/>
            <person name="Kronenberg Z."/>
            <person name="Feau N."/>
            <person name="Dhillon B."/>
            <person name="Hamelin R."/>
            <person name="Burleigh J."/>
            <person name="Smith J."/>
            <person name="Yandell M."/>
            <person name="Nelson C."/>
            <person name="Grigoriev I."/>
            <person name="Davis J."/>
        </authorList>
    </citation>
    <scope>NUCLEOTIDE SEQUENCE</scope>
    <source>
        <strain evidence="11">G11</strain>
    </source>
</reference>
<feature type="signal peptide" evidence="10">
    <location>
        <begin position="1"/>
        <end position="25"/>
    </location>
</feature>
<evidence type="ECO:0000256" key="8">
    <source>
        <dbReference type="PIRSR" id="PIRSR602403-1"/>
    </source>
</evidence>
<evidence type="ECO:0000313" key="12">
    <source>
        <dbReference type="Proteomes" id="UP000886653"/>
    </source>
</evidence>
<dbReference type="GO" id="GO:0020037">
    <property type="term" value="F:heme binding"/>
    <property type="evidence" value="ECO:0007669"/>
    <property type="project" value="InterPro"/>
</dbReference>
<name>A0A9P6NAE3_9BASI</name>
<feature type="chain" id="PRO_5040499821" description="Cytochrome P450" evidence="10">
    <location>
        <begin position="26"/>
        <end position="535"/>
    </location>
</feature>
<dbReference type="Proteomes" id="UP000886653">
    <property type="component" value="Unassembled WGS sequence"/>
</dbReference>
<feature type="binding site" description="axial binding residue" evidence="8">
    <location>
        <position position="481"/>
    </location>
    <ligand>
        <name>heme</name>
        <dbReference type="ChEBI" id="CHEBI:30413"/>
    </ligand>
    <ligandPart>
        <name>Fe</name>
        <dbReference type="ChEBI" id="CHEBI:18248"/>
    </ligandPart>
</feature>
<comment type="caution">
    <text evidence="11">The sequence shown here is derived from an EMBL/GenBank/DDBJ whole genome shotgun (WGS) entry which is preliminary data.</text>
</comment>
<dbReference type="InterPro" id="IPR002403">
    <property type="entry name" value="Cyt_P450_E_grp-IV"/>
</dbReference>
<gene>
    <name evidence="11" type="ORF">CROQUDRAFT_50960</name>
</gene>